<name>A0A2L1FFP5_9BACI</name>
<gene>
    <name evidence="2" type="ORF">BEH_24690</name>
</gene>
<evidence type="ECO:0000256" key="1">
    <source>
        <dbReference type="SAM" id="Phobius"/>
    </source>
</evidence>
<evidence type="ECO:0000313" key="2">
    <source>
        <dbReference type="EMBL" id="AWG44899.1"/>
    </source>
</evidence>
<feature type="transmembrane region" description="Helical" evidence="1">
    <location>
        <begin position="6"/>
        <end position="24"/>
    </location>
</feature>
<dbReference type="EMBL" id="CP015323">
    <property type="protein sequence ID" value="AWG44899.1"/>
    <property type="molecule type" value="Genomic_DNA"/>
</dbReference>
<proteinExistence type="predicted"/>
<dbReference type="Proteomes" id="UP000036202">
    <property type="component" value="Plasmid pbeh1"/>
</dbReference>
<keyword evidence="1" id="KW-0812">Transmembrane</keyword>
<dbReference type="AlphaFoldDB" id="A0A2L1FFP5"/>
<protein>
    <submittedName>
        <fullName evidence="2">Uncharacterized protein</fullName>
    </submittedName>
</protein>
<accession>A0A2S1M0N7</accession>
<keyword evidence="3" id="KW-1185">Reference proteome</keyword>
<organism evidence="2 3">
    <name type="scientific">Priestia filamentosa</name>
    <dbReference type="NCBI Taxonomy" id="1402861"/>
    <lineage>
        <taxon>Bacteria</taxon>
        <taxon>Bacillati</taxon>
        <taxon>Bacillota</taxon>
        <taxon>Bacilli</taxon>
        <taxon>Bacillales</taxon>
        <taxon>Bacillaceae</taxon>
        <taxon>Priestia</taxon>
    </lineage>
</organism>
<keyword evidence="1" id="KW-0472">Membrane</keyword>
<dbReference type="RefSeq" id="WP_063592718.1">
    <property type="nucleotide sequence ID" value="NZ_CP015323.1"/>
</dbReference>
<reference evidence="2 3" key="1">
    <citation type="journal article" date="2015" name="PLoS ONE">
        <title>Genome Sequence of Bacillus endophyticus and Analysis of Its Companion Mechanism in the Ketogulonigenium vulgare-Bacillus Strain Consortium.</title>
        <authorList>
            <person name="Jia N."/>
            <person name="Du J."/>
            <person name="Ding M.Z."/>
            <person name="Gao F."/>
            <person name="Yuan Y.J."/>
        </authorList>
    </citation>
    <scope>NUCLEOTIDE SEQUENCE [LARGE SCALE GENOMIC DNA]</scope>
    <source>
        <strain evidence="2 3">Hbe603</strain>
        <plasmid evidence="3">pbeh1</plasmid>
    </source>
</reference>
<keyword evidence="2" id="KW-0614">Plasmid</keyword>
<sequence length="155" mass="18016">MKKLKLISVCLVLIGIGSLSYYIFGQEHRYAKRYAHQFFDYPLPQKTKVMEKGFDHGVLYGGGPSGSGGYPTVAAYMKLSSELSEKEIFEYYHKKHFEIYFEGDETMEKDSKGRIWYEGKNAVKENLSIENNKGRPIQFIIQSKKEFSYPFFISF</sequence>
<geneLocation type="plasmid" evidence="3">
    <name>pbeh1</name>
</geneLocation>
<dbReference type="OrthoDB" id="2679448at2"/>
<evidence type="ECO:0000313" key="3">
    <source>
        <dbReference type="Proteomes" id="UP000036202"/>
    </source>
</evidence>
<keyword evidence="1" id="KW-1133">Transmembrane helix</keyword>
<accession>A0A2L1FFP5</accession>
<dbReference type="KEGG" id="beo:BEH_24690"/>